<name>D2CG59_TRICA</name>
<keyword evidence="4" id="KW-1185">Reference proteome</keyword>
<dbReference type="AlphaFoldDB" id="D2CG59"/>
<dbReference type="InterPro" id="IPR043128">
    <property type="entry name" value="Rev_trsase/Diguanyl_cyclase"/>
</dbReference>
<dbReference type="PhylomeDB" id="D2CG59"/>
<dbReference type="PANTHER" id="PTHR37984:SF5">
    <property type="entry name" value="PROTEIN NYNRIN-LIKE"/>
    <property type="match status" value="1"/>
</dbReference>
<sequence length="160" mass="18539">MQSQLHIPRPSRYSAATQDLNKLLKKGEKLRWGQNEQEAFDSVKDLLFEAVFLRYPDPNKIFYVQTDCSGYGLGAELYQIREDGSRGVIAFASRSLKGPELNYTTTKKELLGVIFALHKFRIYIQATKIIIRADHQALKFLSRNRLLSERLTRWTLIGCW</sequence>
<gene>
    <name evidence="3" type="primary">GLEAN_10736</name>
    <name evidence="3" type="ORF">TcasGA2_TC010736</name>
</gene>
<dbReference type="Proteomes" id="UP000007266">
    <property type="component" value="Unassembled WGS sequence"/>
</dbReference>
<dbReference type="CDD" id="cd09274">
    <property type="entry name" value="RNase_HI_RT_Ty3"/>
    <property type="match status" value="1"/>
</dbReference>
<feature type="domain" description="Reverse transcriptase/retrotransposon-derived protein RNase H-like" evidence="2">
    <location>
        <begin position="32"/>
        <end position="131"/>
    </location>
</feature>
<evidence type="ECO:0000313" key="4">
    <source>
        <dbReference type="Proteomes" id="UP000007266"/>
    </source>
</evidence>
<dbReference type="EMBL" id="KQ971392">
    <property type="protein sequence ID" value="EFA13182.1"/>
    <property type="molecule type" value="Genomic_DNA"/>
</dbReference>
<keyword evidence="1" id="KW-0511">Multifunctional enzyme</keyword>
<reference evidence="3 4" key="2">
    <citation type="journal article" date="2010" name="Nucleic Acids Res.">
        <title>BeetleBase in 2010: revisions to provide comprehensive genomic information for Tribolium castaneum.</title>
        <authorList>
            <person name="Kim H.S."/>
            <person name="Murphy T."/>
            <person name="Xia J."/>
            <person name="Caragea D."/>
            <person name="Park Y."/>
            <person name="Beeman R.W."/>
            <person name="Lorenzen M.D."/>
            <person name="Butcher S."/>
            <person name="Manak J.R."/>
            <person name="Brown S.J."/>
        </authorList>
    </citation>
    <scope>NUCLEOTIDE SEQUENCE [LARGE SCALE GENOMIC DNA]</scope>
    <source>
        <strain evidence="3 4">Georgia GA2</strain>
    </source>
</reference>
<evidence type="ECO:0000256" key="1">
    <source>
        <dbReference type="ARBA" id="ARBA00023268"/>
    </source>
</evidence>
<reference evidence="3 4" key="1">
    <citation type="journal article" date="2008" name="Nature">
        <title>The genome of the model beetle and pest Tribolium castaneum.</title>
        <authorList>
            <consortium name="Tribolium Genome Sequencing Consortium"/>
            <person name="Richards S."/>
            <person name="Gibbs R.A."/>
            <person name="Weinstock G.M."/>
            <person name="Brown S.J."/>
            <person name="Denell R."/>
            <person name="Beeman R.W."/>
            <person name="Gibbs R."/>
            <person name="Beeman R.W."/>
            <person name="Brown S.J."/>
            <person name="Bucher G."/>
            <person name="Friedrich M."/>
            <person name="Grimmelikhuijzen C.J."/>
            <person name="Klingler M."/>
            <person name="Lorenzen M."/>
            <person name="Richards S."/>
            <person name="Roth S."/>
            <person name="Schroder R."/>
            <person name="Tautz D."/>
            <person name="Zdobnov E.M."/>
            <person name="Muzny D."/>
            <person name="Gibbs R.A."/>
            <person name="Weinstock G.M."/>
            <person name="Attaway T."/>
            <person name="Bell S."/>
            <person name="Buhay C.J."/>
            <person name="Chandrabose M.N."/>
            <person name="Chavez D."/>
            <person name="Clerk-Blankenburg K.P."/>
            <person name="Cree A."/>
            <person name="Dao M."/>
            <person name="Davis C."/>
            <person name="Chacko J."/>
            <person name="Dinh H."/>
            <person name="Dugan-Rocha S."/>
            <person name="Fowler G."/>
            <person name="Garner T.T."/>
            <person name="Garnes J."/>
            <person name="Gnirke A."/>
            <person name="Hawes A."/>
            <person name="Hernandez J."/>
            <person name="Hines S."/>
            <person name="Holder M."/>
            <person name="Hume J."/>
            <person name="Jhangiani S.N."/>
            <person name="Joshi V."/>
            <person name="Khan Z.M."/>
            <person name="Jackson L."/>
            <person name="Kovar C."/>
            <person name="Kowis A."/>
            <person name="Lee S."/>
            <person name="Lewis L.R."/>
            <person name="Margolis J."/>
            <person name="Morgan M."/>
            <person name="Nazareth L.V."/>
            <person name="Nguyen N."/>
            <person name="Okwuonu G."/>
            <person name="Parker D."/>
            <person name="Richards S."/>
            <person name="Ruiz S.J."/>
            <person name="Santibanez J."/>
            <person name="Savard J."/>
            <person name="Scherer S.E."/>
            <person name="Schneider B."/>
            <person name="Sodergren E."/>
            <person name="Tautz D."/>
            <person name="Vattahil S."/>
            <person name="Villasana D."/>
            <person name="White C.S."/>
            <person name="Wright R."/>
            <person name="Park Y."/>
            <person name="Beeman R.W."/>
            <person name="Lord J."/>
            <person name="Oppert B."/>
            <person name="Lorenzen M."/>
            <person name="Brown S."/>
            <person name="Wang L."/>
            <person name="Savard J."/>
            <person name="Tautz D."/>
            <person name="Richards S."/>
            <person name="Weinstock G."/>
            <person name="Gibbs R.A."/>
            <person name="Liu Y."/>
            <person name="Worley K."/>
            <person name="Weinstock G."/>
            <person name="Elsik C.G."/>
            <person name="Reese J.T."/>
            <person name="Elhaik E."/>
            <person name="Landan G."/>
            <person name="Graur D."/>
            <person name="Arensburger P."/>
            <person name="Atkinson P."/>
            <person name="Beeman R.W."/>
            <person name="Beidler J."/>
            <person name="Brown S.J."/>
            <person name="Demuth J.P."/>
            <person name="Drury D.W."/>
            <person name="Du Y.Z."/>
            <person name="Fujiwara H."/>
            <person name="Lorenzen M."/>
            <person name="Maselli V."/>
            <person name="Osanai M."/>
            <person name="Park Y."/>
            <person name="Robertson H.M."/>
            <person name="Tu Z."/>
            <person name="Wang J.J."/>
            <person name="Wang S."/>
            <person name="Richards S."/>
            <person name="Song H."/>
            <person name="Zhang L."/>
            <person name="Sodergren E."/>
            <person name="Werner D."/>
            <person name="Stanke M."/>
            <person name="Morgenstern B."/>
            <person name="Solovyev V."/>
            <person name="Kosarev P."/>
            <person name="Brown G."/>
            <person name="Chen H.C."/>
            <person name="Ermolaeva O."/>
            <person name="Hlavina W."/>
            <person name="Kapustin Y."/>
            <person name="Kiryutin B."/>
            <person name="Kitts P."/>
            <person name="Maglott D."/>
            <person name="Pruitt K."/>
            <person name="Sapojnikov V."/>
            <person name="Souvorov A."/>
            <person name="Mackey A.J."/>
            <person name="Waterhouse R.M."/>
            <person name="Wyder S."/>
            <person name="Zdobnov E.M."/>
            <person name="Zdobnov E.M."/>
            <person name="Wyder S."/>
            <person name="Kriventseva E.V."/>
            <person name="Kadowaki T."/>
            <person name="Bork P."/>
            <person name="Aranda M."/>
            <person name="Bao R."/>
            <person name="Beermann A."/>
            <person name="Berns N."/>
            <person name="Bolognesi R."/>
            <person name="Bonneton F."/>
            <person name="Bopp D."/>
            <person name="Brown S.J."/>
            <person name="Bucher G."/>
            <person name="Butts T."/>
            <person name="Chaumot A."/>
            <person name="Denell R.E."/>
            <person name="Ferrier D.E."/>
            <person name="Friedrich M."/>
            <person name="Gordon C.M."/>
            <person name="Jindra M."/>
            <person name="Klingler M."/>
            <person name="Lan Q."/>
            <person name="Lattorff H.M."/>
            <person name="Laudet V."/>
            <person name="von Levetsow C."/>
            <person name="Liu Z."/>
            <person name="Lutz R."/>
            <person name="Lynch J.A."/>
            <person name="da Fonseca R.N."/>
            <person name="Posnien N."/>
            <person name="Reuter R."/>
            <person name="Roth S."/>
            <person name="Savard J."/>
            <person name="Schinko J.B."/>
            <person name="Schmitt C."/>
            <person name="Schoppmeier M."/>
            <person name="Schroder R."/>
            <person name="Shippy T.D."/>
            <person name="Simonnet F."/>
            <person name="Marques-Souza H."/>
            <person name="Tautz D."/>
            <person name="Tomoyasu Y."/>
            <person name="Trauner J."/>
            <person name="Van der Zee M."/>
            <person name="Vervoort M."/>
            <person name="Wittkopp N."/>
            <person name="Wimmer E.A."/>
            <person name="Yang X."/>
            <person name="Jones A.K."/>
            <person name="Sattelle D.B."/>
            <person name="Ebert P.R."/>
            <person name="Nelson D."/>
            <person name="Scott J.G."/>
            <person name="Beeman R.W."/>
            <person name="Muthukrishnan S."/>
            <person name="Kramer K.J."/>
            <person name="Arakane Y."/>
            <person name="Beeman R.W."/>
            <person name="Zhu Q."/>
            <person name="Hogenkamp D."/>
            <person name="Dixit R."/>
            <person name="Oppert B."/>
            <person name="Jiang H."/>
            <person name="Zou Z."/>
            <person name="Marshall J."/>
            <person name="Elpidina E."/>
            <person name="Vinokurov K."/>
            <person name="Oppert C."/>
            <person name="Zou Z."/>
            <person name="Evans J."/>
            <person name="Lu Z."/>
            <person name="Zhao P."/>
            <person name="Sumathipala N."/>
            <person name="Altincicek B."/>
            <person name="Vilcinskas A."/>
            <person name="Williams M."/>
            <person name="Hultmark D."/>
            <person name="Hetru C."/>
            <person name="Jiang H."/>
            <person name="Grimmelikhuijzen C.J."/>
            <person name="Hauser F."/>
            <person name="Cazzamali G."/>
            <person name="Williamson M."/>
            <person name="Park Y."/>
            <person name="Li B."/>
            <person name="Tanaka Y."/>
            <person name="Predel R."/>
            <person name="Neupert S."/>
            <person name="Schachtner J."/>
            <person name="Verleyen P."/>
            <person name="Raible F."/>
            <person name="Bork P."/>
            <person name="Friedrich M."/>
            <person name="Walden K.K."/>
            <person name="Robertson H.M."/>
            <person name="Angeli S."/>
            <person name="Foret S."/>
            <person name="Bucher G."/>
            <person name="Schuetz S."/>
            <person name="Maleszka R."/>
            <person name="Wimmer E.A."/>
            <person name="Beeman R.W."/>
            <person name="Lorenzen M."/>
            <person name="Tomoyasu Y."/>
            <person name="Miller S.C."/>
            <person name="Grossmann D."/>
            <person name="Bucher G."/>
        </authorList>
    </citation>
    <scope>NUCLEOTIDE SEQUENCE [LARGE SCALE GENOMIC DNA]</scope>
    <source>
        <strain evidence="3 4">Georgia GA2</strain>
    </source>
</reference>
<dbReference type="InParanoid" id="D2CG59"/>
<dbReference type="GO" id="GO:0003824">
    <property type="term" value="F:catalytic activity"/>
    <property type="evidence" value="ECO:0007669"/>
    <property type="project" value="UniProtKB-KW"/>
</dbReference>
<proteinExistence type="predicted"/>
<dbReference type="SUPFAM" id="SSF56672">
    <property type="entry name" value="DNA/RNA polymerases"/>
    <property type="match status" value="1"/>
</dbReference>
<dbReference type="OMA" id="STIEHEC"/>
<evidence type="ECO:0000313" key="3">
    <source>
        <dbReference type="EMBL" id="EFA13182.1"/>
    </source>
</evidence>
<protein>
    <submittedName>
        <fullName evidence="3">Retrovirus-related Pol polyprotein from transposon 17.6-like Protein</fullName>
    </submittedName>
</protein>
<dbReference type="Gene3D" id="3.30.70.270">
    <property type="match status" value="1"/>
</dbReference>
<organism evidence="3 4">
    <name type="scientific">Tribolium castaneum</name>
    <name type="common">Red flour beetle</name>
    <dbReference type="NCBI Taxonomy" id="7070"/>
    <lineage>
        <taxon>Eukaryota</taxon>
        <taxon>Metazoa</taxon>
        <taxon>Ecdysozoa</taxon>
        <taxon>Arthropoda</taxon>
        <taxon>Hexapoda</taxon>
        <taxon>Insecta</taxon>
        <taxon>Pterygota</taxon>
        <taxon>Neoptera</taxon>
        <taxon>Endopterygota</taxon>
        <taxon>Coleoptera</taxon>
        <taxon>Polyphaga</taxon>
        <taxon>Cucujiformia</taxon>
        <taxon>Tenebrionidae</taxon>
        <taxon>Tenebrionidae incertae sedis</taxon>
        <taxon>Tribolium</taxon>
    </lineage>
</organism>
<dbReference type="PANTHER" id="PTHR37984">
    <property type="entry name" value="PROTEIN CBG26694"/>
    <property type="match status" value="1"/>
</dbReference>
<dbReference type="Pfam" id="PF17919">
    <property type="entry name" value="RT_RNaseH_2"/>
    <property type="match status" value="1"/>
</dbReference>
<dbReference type="GO" id="GO:0071897">
    <property type="term" value="P:DNA biosynthetic process"/>
    <property type="evidence" value="ECO:0007669"/>
    <property type="project" value="UniProtKB-ARBA"/>
</dbReference>
<dbReference type="STRING" id="7070.D2CG59"/>
<dbReference type="HOGENOM" id="CLU_000384_33_3_1"/>
<dbReference type="eggNOG" id="KOG0017">
    <property type="taxonomic scope" value="Eukaryota"/>
</dbReference>
<dbReference type="InterPro" id="IPR050951">
    <property type="entry name" value="Retrovirus_Pol_polyprotein"/>
</dbReference>
<dbReference type="InterPro" id="IPR043502">
    <property type="entry name" value="DNA/RNA_pol_sf"/>
</dbReference>
<evidence type="ECO:0000259" key="2">
    <source>
        <dbReference type="Pfam" id="PF17919"/>
    </source>
</evidence>
<dbReference type="InterPro" id="IPR041577">
    <property type="entry name" value="RT_RNaseH_2"/>
</dbReference>
<accession>D2CG59</accession>